<organism evidence="1 2">
    <name type="scientific">Etheostoma spectabile</name>
    <name type="common">orangethroat darter</name>
    <dbReference type="NCBI Taxonomy" id="54343"/>
    <lineage>
        <taxon>Eukaryota</taxon>
        <taxon>Metazoa</taxon>
        <taxon>Chordata</taxon>
        <taxon>Craniata</taxon>
        <taxon>Vertebrata</taxon>
        <taxon>Euteleostomi</taxon>
        <taxon>Actinopterygii</taxon>
        <taxon>Neopterygii</taxon>
        <taxon>Teleostei</taxon>
        <taxon>Neoteleostei</taxon>
        <taxon>Acanthomorphata</taxon>
        <taxon>Eupercaria</taxon>
        <taxon>Perciformes</taxon>
        <taxon>Percoidei</taxon>
        <taxon>Percidae</taxon>
        <taxon>Etheostomatinae</taxon>
        <taxon>Etheostoma</taxon>
    </lineage>
</organism>
<gene>
    <name evidence="1" type="ORF">FQN60_000156</name>
</gene>
<evidence type="ECO:0000313" key="2">
    <source>
        <dbReference type="Proteomes" id="UP000327493"/>
    </source>
</evidence>
<accession>A0A5J5D0A3</accession>
<protein>
    <submittedName>
        <fullName evidence="1">Uncharacterized protein</fullName>
    </submittedName>
</protein>
<reference evidence="1 2" key="1">
    <citation type="submission" date="2019-08" db="EMBL/GenBank/DDBJ databases">
        <title>A chromosome-level genome assembly, high-density linkage maps, and genome scans reveal the genomic architecture of hybrid incompatibilities underlying speciation via character displacement in darters (Percidae: Etheostominae).</title>
        <authorList>
            <person name="Moran R.L."/>
            <person name="Catchen J.M."/>
            <person name="Fuller R.C."/>
        </authorList>
    </citation>
    <scope>NUCLEOTIDE SEQUENCE [LARGE SCALE GENOMIC DNA]</scope>
    <source>
        <strain evidence="1">EspeVRDwgs_2016</strain>
        <tissue evidence="1">Muscle</tissue>
    </source>
</reference>
<sequence length="19" mass="2265">MRSASALGLRCIWRQCWNI</sequence>
<name>A0A5J5D0A3_9PERO</name>
<comment type="caution">
    <text evidence="1">The sequence shown here is derived from an EMBL/GenBank/DDBJ whole genome shotgun (WGS) entry which is preliminary data.</text>
</comment>
<dbReference type="EMBL" id="VOFY01000013">
    <property type="protein sequence ID" value="KAA8586320.1"/>
    <property type="molecule type" value="Genomic_DNA"/>
</dbReference>
<proteinExistence type="predicted"/>
<keyword evidence="2" id="KW-1185">Reference proteome</keyword>
<dbReference type="AlphaFoldDB" id="A0A5J5D0A3"/>
<evidence type="ECO:0000313" key="1">
    <source>
        <dbReference type="EMBL" id="KAA8586320.1"/>
    </source>
</evidence>
<dbReference type="Proteomes" id="UP000327493">
    <property type="component" value="Chromosome 13"/>
</dbReference>